<feature type="domain" description="2Fe-2S ferredoxin-type" evidence="1">
    <location>
        <begin position="1"/>
        <end position="91"/>
    </location>
</feature>
<dbReference type="Proteomes" id="UP000239263">
    <property type="component" value="Unassembled WGS sequence"/>
</dbReference>
<organism evidence="2 3">
    <name type="scientific">Aliivibrio sifiae</name>
    <dbReference type="NCBI Taxonomy" id="566293"/>
    <lineage>
        <taxon>Bacteria</taxon>
        <taxon>Pseudomonadati</taxon>
        <taxon>Pseudomonadota</taxon>
        <taxon>Gammaproteobacteria</taxon>
        <taxon>Vibrionales</taxon>
        <taxon>Vibrionaceae</taxon>
        <taxon>Aliivibrio</taxon>
    </lineage>
</organism>
<dbReference type="Gene3D" id="3.10.20.30">
    <property type="match status" value="1"/>
</dbReference>
<protein>
    <submittedName>
        <fullName evidence="2">(Fe-S)-binding protein</fullName>
    </submittedName>
</protein>
<reference evidence="2 3" key="1">
    <citation type="submission" date="2016-12" db="EMBL/GenBank/DDBJ databases">
        <title>Diversity of luminous bacteria.</title>
        <authorList>
            <person name="Yoshizawa S."/>
            <person name="Kogure K."/>
        </authorList>
    </citation>
    <scope>NUCLEOTIDE SEQUENCE [LARGE SCALE GENOMIC DNA]</scope>
    <source>
        <strain evidence="2 3">ATCC 33715</strain>
    </source>
</reference>
<gene>
    <name evidence="2" type="ORF">BTO22_05435</name>
</gene>
<dbReference type="CDD" id="cd00207">
    <property type="entry name" value="fer2"/>
    <property type="match status" value="1"/>
</dbReference>
<dbReference type="InterPro" id="IPR001041">
    <property type="entry name" value="2Fe-2S_ferredoxin-type"/>
</dbReference>
<dbReference type="OrthoDB" id="9806195at2"/>
<dbReference type="PROSITE" id="PS00197">
    <property type="entry name" value="2FE2S_FER_1"/>
    <property type="match status" value="1"/>
</dbReference>
<dbReference type="NCBIfam" id="NF007985">
    <property type="entry name" value="PRK10713.1"/>
    <property type="match status" value="1"/>
</dbReference>
<name>A0A2S7XCG4_9GAMM</name>
<dbReference type="InterPro" id="IPR036010">
    <property type="entry name" value="2Fe-2S_ferredoxin-like_sf"/>
</dbReference>
<dbReference type="GO" id="GO:0051537">
    <property type="term" value="F:2 iron, 2 sulfur cluster binding"/>
    <property type="evidence" value="ECO:0007669"/>
    <property type="project" value="InterPro"/>
</dbReference>
<dbReference type="RefSeq" id="WP_105054607.1">
    <property type="nucleotide sequence ID" value="NZ_CAWNRT010000001.1"/>
</dbReference>
<comment type="caution">
    <text evidence="2">The sequence shown here is derived from an EMBL/GenBank/DDBJ whole genome shotgun (WGS) entry which is preliminary data.</text>
</comment>
<proteinExistence type="predicted"/>
<evidence type="ECO:0000313" key="2">
    <source>
        <dbReference type="EMBL" id="PQJ89058.1"/>
    </source>
</evidence>
<sequence length="92" mass="10164">MLKIHINQVVTLTNQVNKSLLEVMEDQGMVIESHCRNGDCGTCRCTLTSGEVSYQSFPLAFLAPNEILPCVCKAETDLVLEGVNFQMSEKKA</sequence>
<accession>A0A2S7XCG4</accession>
<evidence type="ECO:0000259" key="1">
    <source>
        <dbReference type="PROSITE" id="PS51085"/>
    </source>
</evidence>
<dbReference type="AlphaFoldDB" id="A0A2S7XCG4"/>
<dbReference type="SUPFAM" id="SSF54292">
    <property type="entry name" value="2Fe-2S ferredoxin-like"/>
    <property type="match status" value="1"/>
</dbReference>
<dbReference type="EMBL" id="MSCO01000001">
    <property type="protein sequence ID" value="PQJ89058.1"/>
    <property type="molecule type" value="Genomic_DNA"/>
</dbReference>
<dbReference type="InterPro" id="IPR006058">
    <property type="entry name" value="2Fe2S_fd_BS"/>
</dbReference>
<dbReference type="InterPro" id="IPR012675">
    <property type="entry name" value="Beta-grasp_dom_sf"/>
</dbReference>
<dbReference type="PROSITE" id="PS51085">
    <property type="entry name" value="2FE2S_FER_2"/>
    <property type="match status" value="1"/>
</dbReference>
<dbReference type="Pfam" id="PF00111">
    <property type="entry name" value="Fer2"/>
    <property type="match status" value="1"/>
</dbReference>
<evidence type="ECO:0000313" key="3">
    <source>
        <dbReference type="Proteomes" id="UP000239263"/>
    </source>
</evidence>